<comment type="function">
    <text evidence="6">The RuvA-RuvB-RuvC complex processes Holliday junction (HJ) DNA during genetic recombination and DNA repair, while the RuvA-RuvB complex plays an important role in the rescue of blocked DNA replication forks via replication fork reversal (RFR). RuvA specifically binds to HJ cruciform DNA, conferring on it an open structure. The RuvB hexamer acts as an ATP-dependent pump, pulling dsDNA into and through the RuvAB complex. HJ branch migration allows RuvC to scan DNA until it finds its consensus sequence, where it cleaves and resolves the cruciform DNA.</text>
</comment>
<comment type="subcellular location">
    <subcellularLocation>
        <location evidence="6">Cytoplasm</location>
    </subcellularLocation>
</comment>
<evidence type="ECO:0000313" key="9">
    <source>
        <dbReference type="Proteomes" id="UP000186705"/>
    </source>
</evidence>
<dbReference type="SMART" id="SM00278">
    <property type="entry name" value="HhH1"/>
    <property type="match status" value="2"/>
</dbReference>
<evidence type="ECO:0000256" key="5">
    <source>
        <dbReference type="ARBA" id="ARBA00023204"/>
    </source>
</evidence>
<comment type="subunit">
    <text evidence="6">Homotetramer. Forms an RuvA(8)-RuvB(12)-Holliday junction (HJ) complex. HJ DNA is sandwiched between 2 RuvA tetramers; dsDNA enters through RuvA and exits via RuvB. An RuvB hexamer assembles on each DNA strand where it exits the tetramer. Each RuvB hexamer is contacted by two RuvA subunits (via domain III) on 2 adjacent RuvB subunits; this complex drives branch migration. In the full resolvosome a probable DNA-RuvA(4)-RuvB(12)-RuvC(2) complex forms which resolves the HJ.</text>
</comment>
<dbReference type="STRING" id="1862672.BO225_07905"/>
<evidence type="ECO:0000259" key="7">
    <source>
        <dbReference type="SMART" id="SM00278"/>
    </source>
</evidence>
<feature type="region of interest" description="Domain III" evidence="6">
    <location>
        <begin position="143"/>
        <end position="193"/>
    </location>
</feature>
<dbReference type="GO" id="GO:0009378">
    <property type="term" value="F:four-way junction helicase activity"/>
    <property type="evidence" value="ECO:0007669"/>
    <property type="project" value="InterPro"/>
</dbReference>
<dbReference type="InterPro" id="IPR000085">
    <property type="entry name" value="RuvA"/>
</dbReference>
<dbReference type="GO" id="GO:0000400">
    <property type="term" value="F:four-way junction DNA binding"/>
    <property type="evidence" value="ECO:0007669"/>
    <property type="project" value="UniProtKB-UniRule"/>
</dbReference>
<dbReference type="SUPFAM" id="SSF46929">
    <property type="entry name" value="DNA helicase RuvA subunit, C-terminal domain"/>
    <property type="match status" value="1"/>
</dbReference>
<dbReference type="EMBL" id="MPKA01000082">
    <property type="protein sequence ID" value="OLU45671.1"/>
    <property type="molecule type" value="Genomic_DNA"/>
</dbReference>
<dbReference type="InterPro" id="IPR011114">
    <property type="entry name" value="RuvA_C"/>
</dbReference>
<keyword evidence="8" id="KW-0067">ATP-binding</keyword>
<dbReference type="Pfam" id="PF14520">
    <property type="entry name" value="HHH_5"/>
    <property type="match status" value="1"/>
</dbReference>
<dbReference type="GO" id="GO:0005737">
    <property type="term" value="C:cytoplasm"/>
    <property type="evidence" value="ECO:0007669"/>
    <property type="project" value="UniProtKB-SubCell"/>
</dbReference>
<comment type="caution">
    <text evidence="6">Lacks conserved residue(s) required for the propagation of feature annotation.</text>
</comment>
<dbReference type="CDD" id="cd14332">
    <property type="entry name" value="UBA_RuvA_C"/>
    <property type="match status" value="1"/>
</dbReference>
<sequence length="193" mass="22003">MIAFLDGIVKLIRKNSIVLDVHGVGYEVYVATPHTFVKDDAIFLYTYHQIREESQLLFGFKNELDLQIFERLLNVKGIGPKTIMNMMSKKTGDEIVQAIETQDVKLLKSLPGIGPKSASQIVLDLKGQLVAYRTQVQEDKHPIWQQTEEALIALGYKSAQLSSIKREMIKHNDWSVDEMLRRSLMMIAQEKGI</sequence>
<dbReference type="InterPro" id="IPR010994">
    <property type="entry name" value="RuvA_2-like"/>
</dbReference>
<evidence type="ECO:0000256" key="3">
    <source>
        <dbReference type="ARBA" id="ARBA00023125"/>
    </source>
</evidence>
<keyword evidence="8" id="KW-0547">Nucleotide-binding</keyword>
<keyword evidence="4 6" id="KW-0233">DNA recombination</keyword>
<feature type="domain" description="Helix-hairpin-helix DNA-binding motif class 1" evidence="7">
    <location>
        <begin position="105"/>
        <end position="124"/>
    </location>
</feature>
<reference evidence="8 9" key="1">
    <citation type="submission" date="2016-11" db="EMBL/GenBank/DDBJ databases">
        <title>Description of two novel members of the family Erysipelotrichaceae: Ileibacterium lipovorans gen. nov., sp. nov. and Dubosiella newyorkensis, gen. nov., sp. nov.</title>
        <authorList>
            <person name="Cox L.M."/>
            <person name="Sohn J."/>
            <person name="Tyrrell K.L."/>
            <person name="Citron D.M."/>
            <person name="Lawson P.A."/>
            <person name="Patel N.B."/>
            <person name="Iizumi T."/>
            <person name="Perez-Perez G.I."/>
            <person name="Goldstein E.J."/>
            <person name="Blaser M.J."/>
        </authorList>
    </citation>
    <scope>NUCLEOTIDE SEQUENCE [LARGE SCALE GENOMIC DNA]</scope>
    <source>
        <strain evidence="8 9">NYU-BL-A4</strain>
    </source>
</reference>
<dbReference type="InterPro" id="IPR003583">
    <property type="entry name" value="Hlx-hairpin-Hlx_DNA-bd_motif"/>
</dbReference>
<accession>A0A1U7NLP5</accession>
<proteinExistence type="inferred from homology"/>
<evidence type="ECO:0000256" key="1">
    <source>
        <dbReference type="ARBA" id="ARBA00022490"/>
    </source>
</evidence>
<gene>
    <name evidence="6" type="primary">ruvA</name>
    <name evidence="8" type="ORF">BO225_07905</name>
</gene>
<dbReference type="Proteomes" id="UP000186705">
    <property type="component" value="Unassembled WGS sequence"/>
</dbReference>
<keyword evidence="8" id="KW-0347">Helicase</keyword>
<dbReference type="OrthoDB" id="5293449at2"/>
<keyword evidence="8" id="KW-0378">Hydrolase</keyword>
<dbReference type="SUPFAM" id="SSF47781">
    <property type="entry name" value="RuvA domain 2-like"/>
    <property type="match status" value="1"/>
</dbReference>
<dbReference type="NCBIfam" id="TIGR00084">
    <property type="entry name" value="ruvA"/>
    <property type="match status" value="1"/>
</dbReference>
<feature type="domain" description="Helix-hairpin-helix DNA-binding motif class 1" evidence="7">
    <location>
        <begin position="70"/>
        <end position="89"/>
    </location>
</feature>
<dbReference type="GO" id="GO:0009379">
    <property type="term" value="C:Holliday junction helicase complex"/>
    <property type="evidence" value="ECO:0007669"/>
    <property type="project" value="InterPro"/>
</dbReference>
<dbReference type="HAMAP" id="MF_00031">
    <property type="entry name" value="DNA_HJ_migration_RuvA"/>
    <property type="match status" value="1"/>
</dbReference>
<dbReference type="Gene3D" id="2.40.50.140">
    <property type="entry name" value="Nucleic acid-binding proteins"/>
    <property type="match status" value="1"/>
</dbReference>
<organism evidence="8 9">
    <name type="scientific">Dubosiella newyorkensis</name>
    <dbReference type="NCBI Taxonomy" id="1862672"/>
    <lineage>
        <taxon>Bacteria</taxon>
        <taxon>Bacillati</taxon>
        <taxon>Bacillota</taxon>
        <taxon>Erysipelotrichia</taxon>
        <taxon>Erysipelotrichales</taxon>
        <taxon>Erysipelotrichaceae</taxon>
        <taxon>Dubosiella</taxon>
    </lineage>
</organism>
<keyword evidence="3 6" id="KW-0238">DNA-binding</keyword>
<dbReference type="InterPro" id="IPR013849">
    <property type="entry name" value="DNA_helicase_Holl-junc_RuvA_I"/>
</dbReference>
<dbReference type="GO" id="GO:0048476">
    <property type="term" value="C:Holliday junction resolvase complex"/>
    <property type="evidence" value="ECO:0007669"/>
    <property type="project" value="UniProtKB-UniRule"/>
</dbReference>
<name>A0A1U7NLP5_9FIRM</name>
<keyword evidence="1 6" id="KW-0963">Cytoplasm</keyword>
<evidence type="ECO:0000256" key="6">
    <source>
        <dbReference type="HAMAP-Rule" id="MF_00031"/>
    </source>
</evidence>
<dbReference type="GO" id="GO:0006281">
    <property type="term" value="P:DNA repair"/>
    <property type="evidence" value="ECO:0007669"/>
    <property type="project" value="UniProtKB-UniRule"/>
</dbReference>
<dbReference type="Pfam" id="PF01330">
    <property type="entry name" value="RuvA_N"/>
    <property type="match status" value="1"/>
</dbReference>
<dbReference type="RefSeq" id="WP_076341725.1">
    <property type="nucleotide sequence ID" value="NZ_CAPDDE010000032.1"/>
</dbReference>
<dbReference type="GO" id="GO:0005524">
    <property type="term" value="F:ATP binding"/>
    <property type="evidence" value="ECO:0007669"/>
    <property type="project" value="InterPro"/>
</dbReference>
<dbReference type="GO" id="GO:0006310">
    <property type="term" value="P:DNA recombination"/>
    <property type="evidence" value="ECO:0007669"/>
    <property type="project" value="UniProtKB-UniRule"/>
</dbReference>
<keyword evidence="2 6" id="KW-0227">DNA damage</keyword>
<comment type="caution">
    <text evidence="8">The sequence shown here is derived from an EMBL/GenBank/DDBJ whole genome shotgun (WGS) entry which is preliminary data.</text>
</comment>
<protein>
    <recommendedName>
        <fullName evidence="6">Holliday junction branch migration complex subunit RuvA</fullName>
    </recommendedName>
</protein>
<keyword evidence="9" id="KW-1185">Reference proteome</keyword>
<dbReference type="InterPro" id="IPR012340">
    <property type="entry name" value="NA-bd_OB-fold"/>
</dbReference>
<evidence type="ECO:0000256" key="4">
    <source>
        <dbReference type="ARBA" id="ARBA00023172"/>
    </source>
</evidence>
<dbReference type="AlphaFoldDB" id="A0A1U7NLP5"/>
<keyword evidence="5 6" id="KW-0234">DNA repair</keyword>
<comment type="similarity">
    <text evidence="6">Belongs to the RuvA family.</text>
</comment>
<evidence type="ECO:0000313" key="8">
    <source>
        <dbReference type="EMBL" id="OLU45671.1"/>
    </source>
</evidence>
<dbReference type="GeneID" id="78275860"/>
<comment type="domain">
    <text evidence="6">Has three domains with a flexible linker between the domains II and III and assumes an 'L' shape. Domain III is highly mobile and contacts RuvB.</text>
</comment>
<dbReference type="Gene3D" id="1.10.150.20">
    <property type="entry name" value="5' to 3' exonuclease, C-terminal subdomain"/>
    <property type="match status" value="1"/>
</dbReference>
<dbReference type="SUPFAM" id="SSF50249">
    <property type="entry name" value="Nucleic acid-binding proteins"/>
    <property type="match status" value="1"/>
</dbReference>
<dbReference type="InterPro" id="IPR036267">
    <property type="entry name" value="RuvA_C_sf"/>
</dbReference>
<evidence type="ECO:0000256" key="2">
    <source>
        <dbReference type="ARBA" id="ARBA00022763"/>
    </source>
</evidence>